<dbReference type="SUPFAM" id="SSF81321">
    <property type="entry name" value="Family A G protein-coupled receptor-like"/>
    <property type="match status" value="1"/>
</dbReference>
<evidence type="ECO:0000313" key="2">
    <source>
        <dbReference type="EMBL" id="TKR82169.1"/>
    </source>
</evidence>
<keyword evidence="1" id="KW-1133">Transmembrane helix</keyword>
<name>A0A4U5NGG3_STECR</name>
<feature type="transmembrane region" description="Helical" evidence="1">
    <location>
        <begin position="181"/>
        <end position="205"/>
    </location>
</feature>
<gene>
    <name evidence="2" type="ORF">L596_015934</name>
</gene>
<feature type="transmembrane region" description="Helical" evidence="1">
    <location>
        <begin position="99"/>
        <end position="117"/>
    </location>
</feature>
<reference evidence="2 3" key="1">
    <citation type="journal article" date="2015" name="Genome Biol.">
        <title>Comparative genomics of Steinernema reveals deeply conserved gene regulatory networks.</title>
        <authorList>
            <person name="Dillman A.R."/>
            <person name="Macchietto M."/>
            <person name="Porter C.F."/>
            <person name="Rogers A."/>
            <person name="Williams B."/>
            <person name="Antoshechkin I."/>
            <person name="Lee M.M."/>
            <person name="Goodwin Z."/>
            <person name="Lu X."/>
            <person name="Lewis E.E."/>
            <person name="Goodrich-Blair H."/>
            <person name="Stock S.P."/>
            <person name="Adams B.J."/>
            <person name="Sternberg P.W."/>
            <person name="Mortazavi A."/>
        </authorList>
    </citation>
    <scope>NUCLEOTIDE SEQUENCE [LARGE SCALE GENOMIC DNA]</scope>
    <source>
        <strain evidence="2 3">ALL</strain>
    </source>
</reference>
<accession>A0A4U5NGG3</accession>
<sequence length="338" mass="38047">MATTSLSDSSSTPNEIFDHHIAVLVLKGIMFVVATPLNLWILWILRRRRSLREQTSNPLLFMIFFGELVLGVTGVPRLFMALFGRHAMTPSRCAWLSVFYIYGDVHTSLTMMTYAFYRCYVTHYVESTTTREPLFRKILWYASLFIIIVSVLITVLLTVWIENDPVNSCQLAGIWSLGALYFVMAISGTFNGGIALFNIGVVVLVHRKAMTSLELKKNSCDIIRTSVGFILTAIVFNVAPKWGIFVVMSQASIDPIAFDVSQVILGLCGQASALIAPLAYGLTNSTVRKQFFILNEKKTRVKNIAQFRKHDPKTKKPLAYIDFPPAVLPTSDRHRRNL</sequence>
<dbReference type="EMBL" id="AZBU02000004">
    <property type="protein sequence ID" value="TKR82169.1"/>
    <property type="molecule type" value="Genomic_DNA"/>
</dbReference>
<keyword evidence="3" id="KW-1185">Reference proteome</keyword>
<comment type="caution">
    <text evidence="2">The sequence shown here is derived from an EMBL/GenBank/DDBJ whole genome shotgun (WGS) entry which is preliminary data.</text>
</comment>
<keyword evidence="1" id="KW-0472">Membrane</keyword>
<evidence type="ECO:0008006" key="4">
    <source>
        <dbReference type="Google" id="ProtNLM"/>
    </source>
</evidence>
<dbReference type="Gene3D" id="1.20.1070.10">
    <property type="entry name" value="Rhodopsin 7-helix transmembrane proteins"/>
    <property type="match status" value="1"/>
</dbReference>
<feature type="transmembrane region" description="Helical" evidence="1">
    <location>
        <begin position="57"/>
        <end position="79"/>
    </location>
</feature>
<dbReference type="Proteomes" id="UP000298663">
    <property type="component" value="Unassembled WGS sequence"/>
</dbReference>
<protein>
    <recommendedName>
        <fullName evidence="4">G-protein coupled receptors family 1 profile domain-containing protein</fullName>
    </recommendedName>
</protein>
<dbReference type="AlphaFoldDB" id="A0A4U5NGG3"/>
<evidence type="ECO:0000256" key="1">
    <source>
        <dbReference type="SAM" id="Phobius"/>
    </source>
</evidence>
<organism evidence="2 3">
    <name type="scientific">Steinernema carpocapsae</name>
    <name type="common">Entomopathogenic nematode</name>
    <dbReference type="NCBI Taxonomy" id="34508"/>
    <lineage>
        <taxon>Eukaryota</taxon>
        <taxon>Metazoa</taxon>
        <taxon>Ecdysozoa</taxon>
        <taxon>Nematoda</taxon>
        <taxon>Chromadorea</taxon>
        <taxon>Rhabditida</taxon>
        <taxon>Tylenchina</taxon>
        <taxon>Panagrolaimomorpha</taxon>
        <taxon>Strongyloidoidea</taxon>
        <taxon>Steinernematidae</taxon>
        <taxon>Steinernema</taxon>
    </lineage>
</organism>
<feature type="transmembrane region" description="Helical" evidence="1">
    <location>
        <begin position="226"/>
        <end position="248"/>
    </location>
</feature>
<evidence type="ECO:0000313" key="3">
    <source>
        <dbReference type="Proteomes" id="UP000298663"/>
    </source>
</evidence>
<feature type="transmembrane region" description="Helical" evidence="1">
    <location>
        <begin position="20"/>
        <end position="45"/>
    </location>
</feature>
<feature type="transmembrane region" description="Helical" evidence="1">
    <location>
        <begin position="138"/>
        <end position="161"/>
    </location>
</feature>
<feature type="transmembrane region" description="Helical" evidence="1">
    <location>
        <begin position="260"/>
        <end position="282"/>
    </location>
</feature>
<reference evidence="2 3" key="2">
    <citation type="journal article" date="2019" name="G3 (Bethesda)">
        <title>Hybrid Assembly of the Genome of the Entomopathogenic Nematode Steinernema carpocapsae Identifies the X-Chromosome.</title>
        <authorList>
            <person name="Serra L."/>
            <person name="Macchietto M."/>
            <person name="Macias-Munoz A."/>
            <person name="McGill C.J."/>
            <person name="Rodriguez I.M."/>
            <person name="Rodriguez B."/>
            <person name="Murad R."/>
            <person name="Mortazavi A."/>
        </authorList>
    </citation>
    <scope>NUCLEOTIDE SEQUENCE [LARGE SCALE GENOMIC DNA]</scope>
    <source>
        <strain evidence="2 3">ALL</strain>
    </source>
</reference>
<proteinExistence type="predicted"/>
<keyword evidence="1" id="KW-0812">Transmembrane</keyword>